<dbReference type="PANTHER" id="PTHR43809:SF1">
    <property type="entry name" value="NITRITE REDUCTASE (NADH) LARGE SUBUNIT"/>
    <property type="match status" value="1"/>
</dbReference>
<dbReference type="RefSeq" id="XP_006969168.1">
    <property type="nucleotide sequence ID" value="XM_006969106.1"/>
</dbReference>
<reference evidence="9 10" key="1">
    <citation type="journal article" date="2008" name="Nat. Biotechnol.">
        <title>Genome sequencing and analysis of the biomass-degrading fungus Trichoderma reesei (syn. Hypocrea jecorina).</title>
        <authorList>
            <person name="Martinez D."/>
            <person name="Berka R.M."/>
            <person name="Henrissat B."/>
            <person name="Saloheimo M."/>
            <person name="Arvas M."/>
            <person name="Baker S.E."/>
            <person name="Chapman J."/>
            <person name="Chertkov O."/>
            <person name="Coutinho P.M."/>
            <person name="Cullen D."/>
            <person name="Danchin E.G."/>
            <person name="Grigoriev I.V."/>
            <person name="Harris P."/>
            <person name="Jackson M."/>
            <person name="Kubicek C.P."/>
            <person name="Han C.S."/>
            <person name="Ho I."/>
            <person name="Larrondo L.F."/>
            <person name="de Leon A.L."/>
            <person name="Magnuson J.K."/>
            <person name="Merino S."/>
            <person name="Misra M."/>
            <person name="Nelson B."/>
            <person name="Putnam N."/>
            <person name="Robbertse B."/>
            <person name="Salamov A.A."/>
            <person name="Schmoll M."/>
            <person name="Terry A."/>
            <person name="Thayer N."/>
            <person name="Westerholm-Parvinen A."/>
            <person name="Schoch C.L."/>
            <person name="Yao J."/>
            <person name="Barabote R."/>
            <person name="Nelson M.A."/>
            <person name="Detter C."/>
            <person name="Bruce D."/>
            <person name="Kuske C.R."/>
            <person name="Xie G."/>
            <person name="Richardson P."/>
            <person name="Rokhsar D.S."/>
            <person name="Lucas S.M."/>
            <person name="Rubin E.M."/>
            <person name="Dunn-Coleman N."/>
            <person name="Ward M."/>
            <person name="Brettin T.S."/>
        </authorList>
    </citation>
    <scope>NUCLEOTIDE SEQUENCE [LARGE SCALE GENOMIC DNA]</scope>
    <source>
        <strain evidence="9 10">QM6a</strain>
    </source>
</reference>
<dbReference type="PRINTS" id="PR00411">
    <property type="entry name" value="PNDRDTASEI"/>
</dbReference>
<evidence type="ECO:0000256" key="5">
    <source>
        <dbReference type="ARBA" id="ARBA00023002"/>
    </source>
</evidence>
<dbReference type="AlphaFoldDB" id="G0RV99"/>
<feature type="non-terminal residue" evidence="9">
    <location>
        <position position="380"/>
    </location>
</feature>
<dbReference type="Proteomes" id="UP000008984">
    <property type="component" value="Unassembled WGS sequence"/>
</dbReference>
<dbReference type="eggNOG" id="KOG1336">
    <property type="taxonomic scope" value="Eukaryota"/>
</dbReference>
<gene>
    <name evidence="9" type="ORF">TRIREDRAFT_69210</name>
</gene>
<protein>
    <submittedName>
        <fullName evidence="9">Predicted protein</fullName>
    </submittedName>
</protein>
<sequence length="380" mass="42630">MHQETEDCQPRSRKRVAVVGLGMVGISFIEKLLRYDMESGRDEWEVTVFGEEPYIAYNRVGLTQYFTNRSIQHLYLSPPEWYSSHSERKLTYHTSDLVIYIDAQAKLLNTANGRVFHYDECVLATGSDAALPPYMSSEQFRSTRGCFVYRRIKDLDNIIDYATNAPSYIGHRIRKAAVIGGGLLGLEAAKALLDLEEVDQVVLVERNRWVLSRQLDQEGGTLVLEKVRALGVEVLLQARVRDLVWNDEKRLTGLLLEGKDGLPDQEFDIDLLVFAVGIKPRDDLSKTTPISVARPSGGFIVDNQLRTNLPHIYAIGECASFLGETFGLIAPGIEMADVLAFNLTEGPNHSRREMQPPDISTKLKLMGVDVASFGDFFADQ</sequence>
<keyword evidence="6" id="KW-0408">Iron</keyword>
<dbReference type="GO" id="GO:0016491">
    <property type="term" value="F:oxidoreductase activity"/>
    <property type="evidence" value="ECO:0007669"/>
    <property type="project" value="UniProtKB-KW"/>
</dbReference>
<keyword evidence="10" id="KW-1185">Reference proteome</keyword>
<keyword evidence="5" id="KW-0560">Oxidoreductase</keyword>
<evidence type="ECO:0000256" key="3">
    <source>
        <dbReference type="ARBA" id="ARBA00022617"/>
    </source>
</evidence>
<accession>G0RV99</accession>
<dbReference type="InterPro" id="IPR036188">
    <property type="entry name" value="FAD/NAD-bd_sf"/>
</dbReference>
<evidence type="ECO:0000256" key="1">
    <source>
        <dbReference type="ARBA" id="ARBA00001929"/>
    </source>
</evidence>
<keyword evidence="7" id="KW-0411">Iron-sulfur</keyword>
<comment type="pathway">
    <text evidence="2">Nitrogen metabolism; nitrate reduction (assimilation).</text>
</comment>
<dbReference type="HOGENOM" id="CLU_003291_4_4_1"/>
<dbReference type="KEGG" id="tre:TRIREDRAFT_69210"/>
<dbReference type="VEuPathDB" id="FungiDB:TRIREDRAFT_69210"/>
<dbReference type="GO" id="GO:0051536">
    <property type="term" value="F:iron-sulfur cluster binding"/>
    <property type="evidence" value="ECO:0007669"/>
    <property type="project" value="UniProtKB-KW"/>
</dbReference>
<name>G0RV99_HYPJQ</name>
<dbReference type="STRING" id="431241.G0RV99"/>
<dbReference type="InterPro" id="IPR052034">
    <property type="entry name" value="NasD-like"/>
</dbReference>
<evidence type="ECO:0000256" key="7">
    <source>
        <dbReference type="ARBA" id="ARBA00023014"/>
    </source>
</evidence>
<evidence type="ECO:0000313" key="10">
    <source>
        <dbReference type="Proteomes" id="UP000008984"/>
    </source>
</evidence>
<evidence type="ECO:0000259" key="8">
    <source>
        <dbReference type="Pfam" id="PF07992"/>
    </source>
</evidence>
<organism evidence="10">
    <name type="scientific">Hypocrea jecorina (strain QM6a)</name>
    <name type="common">Trichoderma reesei</name>
    <dbReference type="NCBI Taxonomy" id="431241"/>
    <lineage>
        <taxon>Eukaryota</taxon>
        <taxon>Fungi</taxon>
        <taxon>Dikarya</taxon>
        <taxon>Ascomycota</taxon>
        <taxon>Pezizomycotina</taxon>
        <taxon>Sordariomycetes</taxon>
        <taxon>Hypocreomycetidae</taxon>
        <taxon>Hypocreales</taxon>
        <taxon>Hypocreaceae</taxon>
        <taxon>Trichoderma</taxon>
    </lineage>
</organism>
<evidence type="ECO:0000256" key="2">
    <source>
        <dbReference type="ARBA" id="ARBA00005096"/>
    </source>
</evidence>
<evidence type="ECO:0000256" key="6">
    <source>
        <dbReference type="ARBA" id="ARBA00023004"/>
    </source>
</evidence>
<dbReference type="SUPFAM" id="SSF51905">
    <property type="entry name" value="FAD/NAD(P)-binding domain"/>
    <property type="match status" value="1"/>
</dbReference>
<dbReference type="Pfam" id="PF07992">
    <property type="entry name" value="Pyr_redox_2"/>
    <property type="match status" value="1"/>
</dbReference>
<feature type="domain" description="FAD/NAD(P)-binding" evidence="8">
    <location>
        <begin position="15"/>
        <end position="323"/>
    </location>
</feature>
<dbReference type="GeneID" id="18487804"/>
<proteinExistence type="predicted"/>
<dbReference type="PRINTS" id="PR00368">
    <property type="entry name" value="FADPNR"/>
</dbReference>
<dbReference type="OrthoDB" id="432169at2759"/>
<dbReference type="InterPro" id="IPR023753">
    <property type="entry name" value="FAD/NAD-binding_dom"/>
</dbReference>
<evidence type="ECO:0000256" key="4">
    <source>
        <dbReference type="ARBA" id="ARBA00022723"/>
    </source>
</evidence>
<dbReference type="GO" id="GO:0046872">
    <property type="term" value="F:metal ion binding"/>
    <property type="evidence" value="ECO:0007669"/>
    <property type="project" value="UniProtKB-KW"/>
</dbReference>
<keyword evidence="4" id="KW-0479">Metal-binding</keyword>
<dbReference type="PANTHER" id="PTHR43809">
    <property type="entry name" value="NITRITE REDUCTASE (NADH) LARGE SUBUNIT"/>
    <property type="match status" value="1"/>
</dbReference>
<dbReference type="EMBL" id="GL985083">
    <property type="protein sequence ID" value="EGR45010.1"/>
    <property type="molecule type" value="Genomic_DNA"/>
</dbReference>
<comment type="cofactor">
    <cofactor evidence="1">
        <name>siroheme</name>
        <dbReference type="ChEBI" id="CHEBI:60052"/>
    </cofactor>
</comment>
<keyword evidence="3" id="KW-0349">Heme</keyword>
<dbReference type="Gene3D" id="3.50.50.60">
    <property type="entry name" value="FAD/NAD(P)-binding domain"/>
    <property type="match status" value="2"/>
</dbReference>
<evidence type="ECO:0000313" key="9">
    <source>
        <dbReference type="EMBL" id="EGR45010.1"/>
    </source>
</evidence>